<organism evidence="2 3">
    <name type="scientific">Paenirhodobacter populi</name>
    <dbReference type="NCBI Taxonomy" id="2306993"/>
    <lineage>
        <taxon>Bacteria</taxon>
        <taxon>Pseudomonadati</taxon>
        <taxon>Pseudomonadota</taxon>
        <taxon>Alphaproteobacteria</taxon>
        <taxon>Rhodobacterales</taxon>
        <taxon>Rhodobacter group</taxon>
        <taxon>Paenirhodobacter</taxon>
    </lineage>
</organism>
<feature type="compositionally biased region" description="Polar residues" evidence="1">
    <location>
        <begin position="44"/>
        <end position="53"/>
    </location>
</feature>
<evidence type="ECO:0000313" key="3">
    <source>
        <dbReference type="Proteomes" id="UP000284476"/>
    </source>
</evidence>
<gene>
    <name evidence="2" type="ORF">D2T30_03175</name>
</gene>
<proteinExistence type="predicted"/>
<reference evidence="2 3" key="2">
    <citation type="submission" date="2019-01" db="EMBL/GenBank/DDBJ databases">
        <authorList>
            <person name="Li Y."/>
        </authorList>
    </citation>
    <scope>NUCLEOTIDE SEQUENCE [LARGE SCALE GENOMIC DNA]</scope>
    <source>
        <strain evidence="2 3">SK2B-1</strain>
    </source>
</reference>
<name>A0A443JSJ4_9RHOB</name>
<comment type="caution">
    <text evidence="2">The sequence shown here is derived from an EMBL/GenBank/DDBJ whole genome shotgun (WGS) entry which is preliminary data.</text>
</comment>
<sequence length="61" mass="6623">MKALIEPPFAGEIVTRTTVPPEALDLRLNLVQGKGLADARGPAQQRQTGTGQNLVRHHTDH</sequence>
<feature type="region of interest" description="Disordered" evidence="1">
    <location>
        <begin position="36"/>
        <end position="61"/>
    </location>
</feature>
<evidence type="ECO:0000313" key="2">
    <source>
        <dbReference type="EMBL" id="RWR23462.1"/>
    </source>
</evidence>
<dbReference type="AlphaFoldDB" id="A0A443JSJ4"/>
<accession>A0A443JSJ4</accession>
<protein>
    <submittedName>
        <fullName evidence="2">Uncharacterized protein</fullName>
    </submittedName>
</protein>
<reference evidence="2 3" key="1">
    <citation type="submission" date="2019-01" db="EMBL/GenBank/DDBJ databases">
        <title>Sinorhodobacter populi sp. nov. isolated from the symptomatic bark tissue of Populus euramericana canker.</title>
        <authorList>
            <person name="Xu G."/>
        </authorList>
    </citation>
    <scope>NUCLEOTIDE SEQUENCE [LARGE SCALE GENOMIC DNA]</scope>
    <source>
        <strain evidence="2 3">SK2B-1</strain>
    </source>
</reference>
<evidence type="ECO:0000256" key="1">
    <source>
        <dbReference type="SAM" id="MobiDB-lite"/>
    </source>
</evidence>
<dbReference type="EMBL" id="SAUZ01000003">
    <property type="protein sequence ID" value="RWR23462.1"/>
    <property type="molecule type" value="Genomic_DNA"/>
</dbReference>
<dbReference type="Proteomes" id="UP000284476">
    <property type="component" value="Unassembled WGS sequence"/>
</dbReference>